<keyword evidence="8 9" id="KW-0411">Iron-sulfur</keyword>
<dbReference type="Gene3D" id="3.30.70.20">
    <property type="match status" value="1"/>
</dbReference>
<dbReference type="NCBIfam" id="TIGR00276">
    <property type="entry name" value="tRNA epoxyqueuosine(34) reductase QueG"/>
    <property type="match status" value="1"/>
</dbReference>
<evidence type="ECO:0000259" key="10">
    <source>
        <dbReference type="PROSITE" id="PS51379"/>
    </source>
</evidence>
<feature type="binding site" evidence="9">
    <location>
        <position position="66"/>
    </location>
    <ligand>
        <name>cob(II)alamin</name>
        <dbReference type="ChEBI" id="CHEBI:16304"/>
    </ligand>
</feature>
<dbReference type="GO" id="GO:0008616">
    <property type="term" value="P:tRNA queuosine(34) biosynthetic process"/>
    <property type="evidence" value="ECO:0007669"/>
    <property type="project" value="UniProtKB-UniRule"/>
</dbReference>
<comment type="pathway">
    <text evidence="9">tRNA modification; tRNA-queuosine biosynthesis.</text>
</comment>
<dbReference type="RefSeq" id="WP_095509765.1">
    <property type="nucleotide sequence ID" value="NZ_MQWD01000001.1"/>
</dbReference>
<feature type="active site" description="Proton donor" evidence="9">
    <location>
        <position position="141"/>
    </location>
</feature>
<feature type="binding site" evidence="9">
    <location>
        <position position="196"/>
    </location>
    <ligand>
        <name>[4Fe-4S] cluster</name>
        <dbReference type="ChEBI" id="CHEBI:49883"/>
        <label>1</label>
    </ligand>
</feature>
<evidence type="ECO:0000256" key="6">
    <source>
        <dbReference type="ARBA" id="ARBA00023002"/>
    </source>
</evidence>
<keyword evidence="6 9" id="KW-0560">Oxidoreductase</keyword>
<evidence type="ECO:0000256" key="3">
    <source>
        <dbReference type="ARBA" id="ARBA00022694"/>
    </source>
</evidence>
<sequence>MPGYDPARLARDLKAEARRIGFDGVGIARAEKLDTEARRLEAWLEAGRHGGSDGAMTWMERNFDKRVDPRELVPGAESVVSVFVSYFQPGRRPGGGNAEAAKISRYAWGDDYHDVLKEKLAELFDWLDRRTGGAGGRAFVDSAPVLDKAWAQRAGLGWQGKNTNLLTRTHGSFVFLGELIVDVPLEPDEPFRADHCGSCTRCLDACPTGALDAPYQIDGSRCISYWTIEHRGPDLPEDLAAEFGTWAFGCDICQDVCPWTKFSQPTRDARFLPRPGVTNTPAREWAEIDVEAWRGRFRRSPVKRTKVEGFLRNMENAALNADRA</sequence>
<evidence type="ECO:0000313" key="11">
    <source>
        <dbReference type="EMBL" id="PAP76126.1"/>
    </source>
</evidence>
<dbReference type="AlphaFoldDB" id="A0A271IXZ5"/>
<reference evidence="11 12" key="1">
    <citation type="submission" date="2016-11" db="EMBL/GenBank/DDBJ databases">
        <title>Study of marine rhodopsin-containing bacteria.</title>
        <authorList>
            <person name="Yoshizawa S."/>
            <person name="Kumagai Y."/>
            <person name="Kogure K."/>
        </authorList>
    </citation>
    <scope>NUCLEOTIDE SEQUENCE [LARGE SCALE GENOMIC DNA]</scope>
    <source>
        <strain evidence="11 12">SAORIC-28</strain>
    </source>
</reference>
<feature type="binding site" evidence="9">
    <location>
        <position position="141"/>
    </location>
    <ligand>
        <name>cob(II)alamin</name>
        <dbReference type="ChEBI" id="CHEBI:16304"/>
    </ligand>
</feature>
<keyword evidence="5 9" id="KW-0671">Queuosine biosynthesis</keyword>
<dbReference type="SUPFAM" id="SSF46548">
    <property type="entry name" value="alpha-helical ferredoxin"/>
    <property type="match status" value="1"/>
</dbReference>
<dbReference type="GO" id="GO:0005737">
    <property type="term" value="C:cytoplasm"/>
    <property type="evidence" value="ECO:0007669"/>
    <property type="project" value="UniProtKB-SubCell"/>
</dbReference>
<comment type="similarity">
    <text evidence="9">Belongs to the QueG family.</text>
</comment>
<dbReference type="PANTHER" id="PTHR30002:SF4">
    <property type="entry name" value="EPOXYQUEUOSINE REDUCTASE"/>
    <property type="match status" value="1"/>
</dbReference>
<comment type="cofactor">
    <cofactor evidence="9">
        <name>cob(II)alamin</name>
        <dbReference type="ChEBI" id="CHEBI:16304"/>
    </cofactor>
</comment>
<dbReference type="Pfam" id="PF13484">
    <property type="entry name" value="Fer4_16"/>
    <property type="match status" value="1"/>
</dbReference>
<feature type="binding site" evidence="9">
    <location>
        <position position="250"/>
    </location>
    <ligand>
        <name>[4Fe-4S] cluster</name>
        <dbReference type="ChEBI" id="CHEBI:49883"/>
        <label>2</label>
    </ligand>
</feature>
<dbReference type="EC" id="1.17.99.6" evidence="9"/>
<comment type="caution">
    <text evidence="11">The sequence shown here is derived from an EMBL/GenBank/DDBJ whole genome shotgun (WGS) entry which is preliminary data.</text>
</comment>
<dbReference type="GO" id="GO:0031419">
    <property type="term" value="F:cobalamin binding"/>
    <property type="evidence" value="ECO:0007669"/>
    <property type="project" value="UniProtKB-KW"/>
</dbReference>
<keyword evidence="4 9" id="KW-0479">Metal-binding</keyword>
<evidence type="ECO:0000256" key="4">
    <source>
        <dbReference type="ARBA" id="ARBA00022723"/>
    </source>
</evidence>
<keyword evidence="1 9" id="KW-0004">4Fe-4S</keyword>
<organism evidence="11 12">
    <name type="scientific">Rubrivirga marina</name>
    <dbReference type="NCBI Taxonomy" id="1196024"/>
    <lineage>
        <taxon>Bacteria</taxon>
        <taxon>Pseudomonadati</taxon>
        <taxon>Rhodothermota</taxon>
        <taxon>Rhodothermia</taxon>
        <taxon>Rhodothermales</taxon>
        <taxon>Rubricoccaceae</taxon>
        <taxon>Rubrivirga</taxon>
    </lineage>
</organism>
<dbReference type="Proteomes" id="UP000216339">
    <property type="component" value="Unassembled WGS sequence"/>
</dbReference>
<evidence type="ECO:0000256" key="9">
    <source>
        <dbReference type="HAMAP-Rule" id="MF_00916"/>
    </source>
</evidence>
<dbReference type="UniPathway" id="UPA00392"/>
<dbReference type="HAMAP" id="MF_00916">
    <property type="entry name" value="QueG"/>
    <property type="match status" value="1"/>
</dbReference>
<dbReference type="GO" id="GO:0051539">
    <property type="term" value="F:4 iron, 4 sulfur cluster binding"/>
    <property type="evidence" value="ECO:0007669"/>
    <property type="project" value="UniProtKB-KW"/>
</dbReference>
<dbReference type="PROSITE" id="PS00198">
    <property type="entry name" value="4FE4S_FER_1"/>
    <property type="match status" value="1"/>
</dbReference>
<keyword evidence="12" id="KW-1185">Reference proteome</keyword>
<feature type="binding site" evidence="9">
    <location>
        <position position="222"/>
    </location>
    <ligand>
        <name>[4Fe-4S] cluster</name>
        <dbReference type="ChEBI" id="CHEBI:49883"/>
        <label>2</label>
    </ligand>
</feature>
<evidence type="ECO:0000313" key="12">
    <source>
        <dbReference type="Proteomes" id="UP000216339"/>
    </source>
</evidence>
<dbReference type="InterPro" id="IPR004453">
    <property type="entry name" value="QueG"/>
</dbReference>
<evidence type="ECO:0000256" key="1">
    <source>
        <dbReference type="ARBA" id="ARBA00022485"/>
    </source>
</evidence>
<comment type="catalytic activity">
    <reaction evidence="9">
        <text>epoxyqueuosine(34) in tRNA + AH2 = queuosine(34) in tRNA + A + H2O</text>
        <dbReference type="Rhea" id="RHEA:32159"/>
        <dbReference type="Rhea" id="RHEA-COMP:18571"/>
        <dbReference type="Rhea" id="RHEA-COMP:18582"/>
        <dbReference type="ChEBI" id="CHEBI:13193"/>
        <dbReference type="ChEBI" id="CHEBI:15377"/>
        <dbReference type="ChEBI" id="CHEBI:17499"/>
        <dbReference type="ChEBI" id="CHEBI:194431"/>
        <dbReference type="ChEBI" id="CHEBI:194443"/>
        <dbReference type="EC" id="1.17.99.6"/>
    </reaction>
</comment>
<comment type="function">
    <text evidence="9">Catalyzes the conversion of epoxyqueuosine (oQ) to queuosine (Q), which is a hypermodified base found in the wobble positions of tRNA(Asp), tRNA(Asn), tRNA(His) and tRNA(Tyr).</text>
</comment>
<evidence type="ECO:0000256" key="5">
    <source>
        <dbReference type="ARBA" id="ARBA00022785"/>
    </source>
</evidence>
<evidence type="ECO:0000256" key="2">
    <source>
        <dbReference type="ARBA" id="ARBA00022490"/>
    </source>
</evidence>
<feature type="binding site" evidence="9">
    <location>
        <position position="199"/>
    </location>
    <ligand>
        <name>[4Fe-4S] cluster</name>
        <dbReference type="ChEBI" id="CHEBI:49883"/>
        <label>1</label>
    </ligand>
</feature>
<comment type="subunit">
    <text evidence="9">Monomer.</text>
</comment>
<protein>
    <recommendedName>
        <fullName evidence="9">Epoxyqueuosine reductase</fullName>
        <ecNumber evidence="9">1.17.99.6</ecNumber>
    </recommendedName>
    <alternativeName>
        <fullName evidence="9">Queuosine biosynthesis protein QueG</fullName>
    </alternativeName>
</protein>
<dbReference type="GO" id="GO:0052693">
    <property type="term" value="F:epoxyqueuosine reductase activity"/>
    <property type="evidence" value="ECO:0007669"/>
    <property type="project" value="UniProtKB-UniRule"/>
</dbReference>
<comment type="caution">
    <text evidence="9">Lacks conserved residue(s) required for the propagation of feature annotation.</text>
</comment>
<dbReference type="InterPro" id="IPR017896">
    <property type="entry name" value="4Fe4S_Fe-S-bd"/>
</dbReference>
<gene>
    <name evidence="9" type="primary">queG</name>
    <name evidence="11" type="ORF">BSZ37_06530</name>
</gene>
<comment type="cofactor">
    <cofactor evidence="9">
        <name>[4Fe-4S] cluster</name>
        <dbReference type="ChEBI" id="CHEBI:49883"/>
    </cofactor>
    <text evidence="9">Binds 2 [4Fe-4S] clusters per monomer.</text>
</comment>
<dbReference type="PROSITE" id="PS51379">
    <property type="entry name" value="4FE4S_FER_2"/>
    <property type="match status" value="1"/>
</dbReference>
<evidence type="ECO:0000256" key="8">
    <source>
        <dbReference type="ARBA" id="ARBA00023014"/>
    </source>
</evidence>
<dbReference type="InterPro" id="IPR017900">
    <property type="entry name" value="4Fe4S_Fe_S_CS"/>
</dbReference>
<name>A0A271IXZ5_9BACT</name>
<feature type="binding site" evidence="9">
    <location>
        <position position="253"/>
    </location>
    <ligand>
        <name>[4Fe-4S] cluster</name>
        <dbReference type="ChEBI" id="CHEBI:49883"/>
        <label>2</label>
    </ligand>
</feature>
<dbReference type="EMBL" id="MQWD01000001">
    <property type="protein sequence ID" value="PAP76126.1"/>
    <property type="molecule type" value="Genomic_DNA"/>
</dbReference>
<accession>A0A271IXZ5</accession>
<proteinExistence type="inferred from homology"/>
<keyword evidence="9" id="KW-0170">Cobalt</keyword>
<dbReference type="Pfam" id="PF08331">
    <property type="entry name" value="QueG_DUF1730"/>
    <property type="match status" value="1"/>
</dbReference>
<dbReference type="GO" id="GO:0046872">
    <property type="term" value="F:metal ion binding"/>
    <property type="evidence" value="ECO:0007669"/>
    <property type="project" value="UniProtKB-KW"/>
</dbReference>
<keyword evidence="3 9" id="KW-0819">tRNA processing</keyword>
<feature type="binding site" evidence="9">
    <location>
        <position position="162"/>
    </location>
    <ligand>
        <name>cob(II)alamin</name>
        <dbReference type="ChEBI" id="CHEBI:16304"/>
    </ligand>
</feature>
<evidence type="ECO:0000256" key="7">
    <source>
        <dbReference type="ARBA" id="ARBA00023004"/>
    </source>
</evidence>
<dbReference type="PANTHER" id="PTHR30002">
    <property type="entry name" value="EPOXYQUEUOSINE REDUCTASE"/>
    <property type="match status" value="1"/>
</dbReference>
<feature type="binding site" evidence="9">
    <location>
        <position position="176"/>
    </location>
    <ligand>
        <name>cob(II)alamin</name>
        <dbReference type="ChEBI" id="CHEBI:16304"/>
    </ligand>
</feature>
<dbReference type="InterPro" id="IPR013542">
    <property type="entry name" value="QueG_DUF1730"/>
</dbReference>
<dbReference type="OrthoDB" id="9784571at2"/>
<feature type="binding site" evidence="9">
    <location>
        <position position="206"/>
    </location>
    <ligand>
        <name>[4Fe-4S] cluster</name>
        <dbReference type="ChEBI" id="CHEBI:49883"/>
        <label>2</label>
    </ligand>
</feature>
<feature type="binding site" evidence="9">
    <location>
        <position position="257"/>
    </location>
    <ligand>
        <name>[4Fe-4S] cluster</name>
        <dbReference type="ChEBI" id="CHEBI:49883"/>
        <label>1</label>
    </ligand>
</feature>
<feature type="binding site" evidence="9">
    <location>
        <position position="202"/>
    </location>
    <ligand>
        <name>[4Fe-4S] cluster</name>
        <dbReference type="ChEBI" id="CHEBI:49883"/>
        <label>1</label>
    </ligand>
</feature>
<keyword evidence="7 9" id="KW-0408">Iron</keyword>
<comment type="subcellular location">
    <subcellularLocation>
        <location evidence="9">Cytoplasm</location>
    </subcellularLocation>
</comment>
<keyword evidence="2 9" id="KW-0963">Cytoplasm</keyword>
<feature type="domain" description="4Fe-4S ferredoxin-type" evidence="10">
    <location>
        <begin position="187"/>
        <end position="216"/>
    </location>
</feature>
<feature type="binding site" evidence="9">
    <location>
        <begin position="250"/>
        <end position="251"/>
    </location>
    <ligand>
        <name>cob(II)alamin</name>
        <dbReference type="ChEBI" id="CHEBI:16304"/>
    </ligand>
</feature>
<feature type="binding site" evidence="9">
    <location>
        <position position="165"/>
    </location>
    <ligand>
        <name>cob(II)alamin</name>
        <dbReference type="ChEBI" id="CHEBI:16304"/>
    </ligand>
</feature>
<feature type="binding site" evidence="9">
    <location>
        <position position="224"/>
    </location>
    <ligand>
        <name>cob(II)alamin</name>
        <dbReference type="ChEBI" id="CHEBI:16304"/>
    </ligand>
</feature>
<keyword evidence="9" id="KW-0846">Cobalamin</keyword>